<accession>A0ABN1U121</accession>
<protein>
    <recommendedName>
        <fullName evidence="4">4 TMS phage holin, superfamily IV</fullName>
    </recommendedName>
</protein>
<organism evidence="2 3">
    <name type="scientific">Nocardioides dubius</name>
    <dbReference type="NCBI Taxonomy" id="317019"/>
    <lineage>
        <taxon>Bacteria</taxon>
        <taxon>Bacillati</taxon>
        <taxon>Actinomycetota</taxon>
        <taxon>Actinomycetes</taxon>
        <taxon>Propionibacteriales</taxon>
        <taxon>Nocardioidaceae</taxon>
        <taxon>Nocardioides</taxon>
    </lineage>
</organism>
<dbReference type="EMBL" id="BAAALG010000013">
    <property type="protein sequence ID" value="GAA1112195.1"/>
    <property type="molecule type" value="Genomic_DNA"/>
</dbReference>
<keyword evidence="3" id="KW-1185">Reference proteome</keyword>
<gene>
    <name evidence="2" type="ORF">GCM10009668_37180</name>
</gene>
<feature type="transmembrane region" description="Helical" evidence="1">
    <location>
        <begin position="62"/>
        <end position="84"/>
    </location>
</feature>
<feature type="transmembrane region" description="Helical" evidence="1">
    <location>
        <begin position="33"/>
        <end position="55"/>
    </location>
</feature>
<keyword evidence="1" id="KW-0472">Membrane</keyword>
<reference evidence="2 3" key="1">
    <citation type="journal article" date="2019" name="Int. J. Syst. Evol. Microbiol.">
        <title>The Global Catalogue of Microorganisms (GCM) 10K type strain sequencing project: providing services to taxonomists for standard genome sequencing and annotation.</title>
        <authorList>
            <consortium name="The Broad Institute Genomics Platform"/>
            <consortium name="The Broad Institute Genome Sequencing Center for Infectious Disease"/>
            <person name="Wu L."/>
            <person name="Ma J."/>
        </authorList>
    </citation>
    <scope>NUCLEOTIDE SEQUENCE [LARGE SCALE GENOMIC DNA]</scope>
    <source>
        <strain evidence="2 3">JCM 13008</strain>
    </source>
</reference>
<name>A0ABN1U121_9ACTN</name>
<keyword evidence="1" id="KW-1133">Transmembrane helix</keyword>
<comment type="caution">
    <text evidence="2">The sequence shown here is derived from an EMBL/GenBank/DDBJ whole genome shotgun (WGS) entry which is preliminary data.</text>
</comment>
<sequence length="133" mass="13854">MIRMLIRAAVFFASAALGILVASWVLDDVRIQVSGFLAVVVIYSVIQLVISPFVMKMAARHAAAFLGGSGLVATFLALLVAVAWGDALSISGVGTWIAATVVVWLTTALATLALPFLLVKAGVQAAANRAETR</sequence>
<feature type="transmembrane region" description="Helical" evidence="1">
    <location>
        <begin position="96"/>
        <end position="119"/>
    </location>
</feature>
<dbReference type="RefSeq" id="WP_343996378.1">
    <property type="nucleotide sequence ID" value="NZ_BAAALG010000013.1"/>
</dbReference>
<evidence type="ECO:0000256" key="1">
    <source>
        <dbReference type="SAM" id="Phobius"/>
    </source>
</evidence>
<dbReference type="Proteomes" id="UP001501581">
    <property type="component" value="Unassembled WGS sequence"/>
</dbReference>
<evidence type="ECO:0000313" key="2">
    <source>
        <dbReference type="EMBL" id="GAA1112195.1"/>
    </source>
</evidence>
<evidence type="ECO:0008006" key="4">
    <source>
        <dbReference type="Google" id="ProtNLM"/>
    </source>
</evidence>
<proteinExistence type="predicted"/>
<keyword evidence="1" id="KW-0812">Transmembrane</keyword>
<evidence type="ECO:0000313" key="3">
    <source>
        <dbReference type="Proteomes" id="UP001501581"/>
    </source>
</evidence>